<comment type="caution">
    <text evidence="1">The sequence shown here is derived from an EMBL/GenBank/DDBJ whole genome shotgun (WGS) entry which is preliminary data.</text>
</comment>
<accession>A0A3D9KRP2</accession>
<sequence>MGRKSGEWKKANGLIKWARLLLLLAATALSGCSLEDAEPAFSSGAGSAVAGTSVAAAEEQDAVEPEAIGTAGCEAYEEEAEPGVCSYIVDCGDADECELWSERMIGEMEEWLGDLTYSEEWDVDELDSQKEADVLASYEVEGNELDLTPSDEEEEYYAWLWDRFAWIIPSDHRQMVKNFELYDHADLLAYVIQDDEDYENWTYAANQIQSTYETERVMTDIHEFGHLLSLNAEQVDPYADESECDTYMLDEGCPYQDSYIYQFYKQFWKKAVSEDEEDYVTGYAMTSVYEDFAESWSYFVMTVRPEGDSLADRKVRFFYNYDELVLLKASILGRAASWIDRNAVWE</sequence>
<evidence type="ECO:0000313" key="2">
    <source>
        <dbReference type="Proteomes" id="UP000256977"/>
    </source>
</evidence>
<dbReference type="Proteomes" id="UP000256977">
    <property type="component" value="Unassembled WGS sequence"/>
</dbReference>
<gene>
    <name evidence="1" type="ORF">DFP98_10163</name>
</gene>
<dbReference type="PROSITE" id="PS51257">
    <property type="entry name" value="PROKAR_LIPOPROTEIN"/>
    <property type="match status" value="1"/>
</dbReference>
<protein>
    <recommendedName>
        <fullName evidence="3">Zinc-binding metallo-peptidase</fullName>
    </recommendedName>
</protein>
<reference evidence="1 2" key="1">
    <citation type="submission" date="2018-07" db="EMBL/GenBank/DDBJ databases">
        <title>Genomic Encyclopedia of Type Strains, Phase III (KMG-III): the genomes of soil and plant-associated and newly described type strains.</title>
        <authorList>
            <person name="Whitman W."/>
        </authorList>
    </citation>
    <scope>NUCLEOTIDE SEQUENCE [LARGE SCALE GENOMIC DNA]</scope>
    <source>
        <strain evidence="1 2">CECT 7287</strain>
    </source>
</reference>
<organism evidence="1 2">
    <name type="scientific">Cohnella phaseoli</name>
    <dbReference type="NCBI Taxonomy" id="456490"/>
    <lineage>
        <taxon>Bacteria</taxon>
        <taxon>Bacillati</taxon>
        <taxon>Bacillota</taxon>
        <taxon>Bacilli</taxon>
        <taxon>Bacillales</taxon>
        <taxon>Paenibacillaceae</taxon>
        <taxon>Cohnella</taxon>
    </lineage>
</organism>
<dbReference type="EMBL" id="QRDZ01000001">
    <property type="protein sequence ID" value="RED89092.1"/>
    <property type="molecule type" value="Genomic_DNA"/>
</dbReference>
<keyword evidence="2" id="KW-1185">Reference proteome</keyword>
<dbReference type="AlphaFoldDB" id="A0A3D9KRP2"/>
<evidence type="ECO:0008006" key="3">
    <source>
        <dbReference type="Google" id="ProtNLM"/>
    </source>
</evidence>
<proteinExistence type="predicted"/>
<evidence type="ECO:0000313" key="1">
    <source>
        <dbReference type="EMBL" id="RED89092.1"/>
    </source>
</evidence>
<name>A0A3D9KRP2_9BACL</name>